<dbReference type="Proteomes" id="UP001497644">
    <property type="component" value="Chromosome 13"/>
</dbReference>
<sequence length="111" mass="12219">MTITHRRNDVPSSTDYIDFRARIVCMCELNGVRDKNLTATGVGSSVNKGFAVSTTDGSKSIVVRMAVAHRRLITSSRSRDQSTFVGAYHVIEKIEMVDVSGRRIPCGDEGR</sequence>
<reference evidence="1" key="1">
    <citation type="submission" date="2024-04" db="EMBL/GenBank/DDBJ databases">
        <authorList>
            <consortium name="Molecular Ecology Group"/>
        </authorList>
    </citation>
    <scope>NUCLEOTIDE SEQUENCE</scope>
</reference>
<dbReference type="EMBL" id="OZ034836">
    <property type="protein sequence ID" value="CAL1678037.1"/>
    <property type="molecule type" value="Genomic_DNA"/>
</dbReference>
<accession>A0AAV2ND02</accession>
<keyword evidence="2" id="KW-1185">Reference proteome</keyword>
<gene>
    <name evidence="1" type="ORF">LPLAT_LOCUS3952</name>
</gene>
<evidence type="ECO:0000313" key="2">
    <source>
        <dbReference type="Proteomes" id="UP001497644"/>
    </source>
</evidence>
<organism evidence="1 2">
    <name type="scientific">Lasius platythorax</name>
    <dbReference type="NCBI Taxonomy" id="488582"/>
    <lineage>
        <taxon>Eukaryota</taxon>
        <taxon>Metazoa</taxon>
        <taxon>Ecdysozoa</taxon>
        <taxon>Arthropoda</taxon>
        <taxon>Hexapoda</taxon>
        <taxon>Insecta</taxon>
        <taxon>Pterygota</taxon>
        <taxon>Neoptera</taxon>
        <taxon>Endopterygota</taxon>
        <taxon>Hymenoptera</taxon>
        <taxon>Apocrita</taxon>
        <taxon>Aculeata</taxon>
        <taxon>Formicoidea</taxon>
        <taxon>Formicidae</taxon>
        <taxon>Formicinae</taxon>
        <taxon>Lasius</taxon>
        <taxon>Lasius</taxon>
    </lineage>
</organism>
<evidence type="ECO:0000313" key="1">
    <source>
        <dbReference type="EMBL" id="CAL1678037.1"/>
    </source>
</evidence>
<proteinExistence type="predicted"/>
<dbReference type="AlphaFoldDB" id="A0AAV2ND02"/>
<name>A0AAV2ND02_9HYME</name>
<protein>
    <submittedName>
        <fullName evidence="1">Uncharacterized protein</fullName>
    </submittedName>
</protein>